<sequence length="220" mass="26138">MRERKSILKKGGSILCEGKRQLIYEFIQKYDSEFGVRWLLQRFQLSPNAYYNFLKQRKRKKLQRKQAVLDCIHDLYHRYEGKPGYRMMKTYLENQGYFYSLLTVHKYMKELNIRSIVFKKKPTYIKGKPHQVFPNLINRKFTATDKNEKWCTDFTYIHLSNGSLRYNCSILDLKDRSIVATKTAPYVTADLAIETLQEALNKHHPKGELILHSDQGVQFT</sequence>
<dbReference type="Proteomes" id="UP001231941">
    <property type="component" value="Unassembled WGS sequence"/>
</dbReference>
<dbReference type="EMBL" id="JAVAMP010000055">
    <property type="protein sequence ID" value="MDP5277270.1"/>
    <property type="molecule type" value="Genomic_DNA"/>
</dbReference>
<evidence type="ECO:0000313" key="4">
    <source>
        <dbReference type="Proteomes" id="UP001231941"/>
    </source>
</evidence>
<accession>A0ABT9J6K9</accession>
<dbReference type="PANTHER" id="PTHR46889:SF4">
    <property type="entry name" value="TRANSPOSASE INSO FOR INSERTION SEQUENCE ELEMENT IS911B-RELATED"/>
    <property type="match status" value="1"/>
</dbReference>
<name>A0ABT9J6K9_9BACL</name>
<evidence type="ECO:0000313" key="3">
    <source>
        <dbReference type="EMBL" id="MDP5277270.1"/>
    </source>
</evidence>
<proteinExistence type="predicted"/>
<comment type="caution">
    <text evidence="3">The sequence shown here is derived from an EMBL/GenBank/DDBJ whole genome shotgun (WGS) entry which is preliminary data.</text>
</comment>
<dbReference type="InterPro" id="IPR025948">
    <property type="entry name" value="HTH-like_dom"/>
</dbReference>
<evidence type="ECO:0000256" key="1">
    <source>
        <dbReference type="ARBA" id="ARBA00002286"/>
    </source>
</evidence>
<dbReference type="NCBIfam" id="NF033516">
    <property type="entry name" value="transpos_IS3"/>
    <property type="match status" value="1"/>
</dbReference>
<dbReference type="InterPro" id="IPR001584">
    <property type="entry name" value="Integrase_cat-core"/>
</dbReference>
<protein>
    <submittedName>
        <fullName evidence="3">IS3 family transposase</fullName>
    </submittedName>
</protein>
<dbReference type="Pfam" id="PF00665">
    <property type="entry name" value="rve"/>
    <property type="match status" value="1"/>
</dbReference>
<dbReference type="SUPFAM" id="SSF53098">
    <property type="entry name" value="Ribonuclease H-like"/>
    <property type="match status" value="1"/>
</dbReference>
<gene>
    <name evidence="3" type="ORF">Q5Y73_24625</name>
</gene>
<feature type="non-terminal residue" evidence="3">
    <location>
        <position position="220"/>
    </location>
</feature>
<dbReference type="InterPro" id="IPR050900">
    <property type="entry name" value="Transposase_IS3/IS150/IS904"/>
</dbReference>
<dbReference type="PROSITE" id="PS50994">
    <property type="entry name" value="INTEGRASE"/>
    <property type="match status" value="1"/>
</dbReference>
<dbReference type="Gene3D" id="3.30.420.10">
    <property type="entry name" value="Ribonuclease H-like superfamily/Ribonuclease H"/>
    <property type="match status" value="1"/>
</dbReference>
<reference evidence="3 4" key="1">
    <citation type="submission" date="2023-08" db="EMBL/GenBank/DDBJ databases">
        <authorList>
            <person name="Park J.-S."/>
        </authorList>
    </citation>
    <scope>NUCLEOTIDE SEQUENCE [LARGE SCALE GENOMIC DNA]</scope>
    <source>
        <strain evidence="3 4">2205SS18-9</strain>
    </source>
</reference>
<organism evidence="3 4">
    <name type="scientific">Chengkuizengella axinellae</name>
    <dbReference type="NCBI Taxonomy" id="3064388"/>
    <lineage>
        <taxon>Bacteria</taxon>
        <taxon>Bacillati</taxon>
        <taxon>Bacillota</taxon>
        <taxon>Bacilli</taxon>
        <taxon>Bacillales</taxon>
        <taxon>Paenibacillaceae</taxon>
        <taxon>Chengkuizengella</taxon>
    </lineage>
</organism>
<dbReference type="InterPro" id="IPR012337">
    <property type="entry name" value="RNaseH-like_sf"/>
</dbReference>
<dbReference type="PANTHER" id="PTHR46889">
    <property type="entry name" value="TRANSPOSASE INSF FOR INSERTION SEQUENCE IS3B-RELATED"/>
    <property type="match status" value="1"/>
</dbReference>
<keyword evidence="4" id="KW-1185">Reference proteome</keyword>
<dbReference type="Pfam" id="PF13276">
    <property type="entry name" value="HTH_21"/>
    <property type="match status" value="1"/>
</dbReference>
<feature type="domain" description="Integrase catalytic" evidence="2">
    <location>
        <begin position="142"/>
        <end position="220"/>
    </location>
</feature>
<comment type="function">
    <text evidence="1">Involved in the transposition of the insertion sequence.</text>
</comment>
<dbReference type="InterPro" id="IPR048020">
    <property type="entry name" value="Transpos_IS3"/>
</dbReference>
<dbReference type="RefSeq" id="WP_305994569.1">
    <property type="nucleotide sequence ID" value="NZ_JAVAMP010000055.1"/>
</dbReference>
<evidence type="ECO:0000259" key="2">
    <source>
        <dbReference type="PROSITE" id="PS50994"/>
    </source>
</evidence>
<dbReference type="InterPro" id="IPR036397">
    <property type="entry name" value="RNaseH_sf"/>
</dbReference>